<evidence type="ECO:0000313" key="1">
    <source>
        <dbReference type="EMBL" id="UTC28462.1"/>
    </source>
</evidence>
<organism evidence="1 2">
    <name type="scientific">Brevundimonas phage vB_BpoS-Gurke</name>
    <dbReference type="NCBI Taxonomy" id="2948599"/>
    <lineage>
        <taxon>Viruses</taxon>
        <taxon>Duplodnaviria</taxon>
        <taxon>Heunggongvirae</taxon>
        <taxon>Uroviricota</taxon>
        <taxon>Caudoviricetes</taxon>
        <taxon>Jeanschmidtviridae</taxon>
        <taxon>Kikimoravirus</taxon>
        <taxon>Kikimoravirus gurke</taxon>
    </lineage>
</organism>
<protein>
    <submittedName>
        <fullName evidence="1">Uncharacterized protein</fullName>
    </submittedName>
</protein>
<name>A0A9E7STL6_9CAUD</name>
<reference evidence="1" key="1">
    <citation type="submission" date="2022-04" db="EMBL/GenBank/DDBJ databases">
        <authorList>
            <person name="Friedrich I."/>
            <person name="Schneider D."/>
            <person name="Poehlein A."/>
            <person name="Hertel R."/>
            <person name="Daniel R."/>
        </authorList>
    </citation>
    <scope>NUCLEOTIDE SEQUENCE</scope>
</reference>
<dbReference type="EMBL" id="ON529850">
    <property type="protein sequence ID" value="UTC28462.1"/>
    <property type="molecule type" value="Genomic_DNA"/>
</dbReference>
<gene>
    <name evidence="1" type="ORF">GURKE_04600</name>
</gene>
<sequence>MTEARTYADDVFSLYSDLYKNDYGVRPSMGRITLAEAEAWIANRPDRPCGYGDPDAYAEELAEIDALEAAEAAAEVSFADAMAEAAMFAAWDYEVTAQGRVIFPAL</sequence>
<dbReference type="Proteomes" id="UP001055634">
    <property type="component" value="Segment"/>
</dbReference>
<evidence type="ECO:0000313" key="2">
    <source>
        <dbReference type="Proteomes" id="UP001055634"/>
    </source>
</evidence>
<accession>A0A9E7STL6</accession>
<proteinExistence type="predicted"/>
<keyword evidence="2" id="KW-1185">Reference proteome</keyword>